<evidence type="ECO:0000256" key="1">
    <source>
        <dbReference type="ARBA" id="ARBA00004141"/>
    </source>
</evidence>
<name>A0A2G2VR66_CAPBA</name>
<dbReference type="Pfam" id="PF13246">
    <property type="entry name" value="Cation_ATPase"/>
    <property type="match status" value="1"/>
</dbReference>
<dbReference type="Proteomes" id="UP000224567">
    <property type="component" value="Unassembled WGS sequence"/>
</dbReference>
<dbReference type="SUPFAM" id="SSF81665">
    <property type="entry name" value="Calcium ATPase, transmembrane domain M"/>
    <property type="match status" value="1"/>
</dbReference>
<evidence type="ECO:0000256" key="6">
    <source>
        <dbReference type="ARBA" id="ARBA00022967"/>
    </source>
</evidence>
<dbReference type="OrthoDB" id="3352408at2759"/>
<dbReference type="InterPro" id="IPR023299">
    <property type="entry name" value="ATPase_P-typ_cyto_dom_N"/>
</dbReference>
<dbReference type="GO" id="GO:0016020">
    <property type="term" value="C:membrane"/>
    <property type="evidence" value="ECO:0007669"/>
    <property type="project" value="UniProtKB-SubCell"/>
</dbReference>
<dbReference type="AlphaFoldDB" id="A0A2G2VR66"/>
<feature type="transmembrane region" description="Helical" evidence="9">
    <location>
        <begin position="459"/>
        <end position="481"/>
    </location>
</feature>
<evidence type="ECO:0000256" key="3">
    <source>
        <dbReference type="ARBA" id="ARBA00022741"/>
    </source>
</evidence>
<keyword evidence="6" id="KW-1278">Translocase</keyword>
<keyword evidence="12" id="KW-1185">Reference proteome</keyword>
<keyword evidence="2 9" id="KW-0812">Transmembrane</keyword>
<evidence type="ECO:0000256" key="5">
    <source>
        <dbReference type="ARBA" id="ARBA00022842"/>
    </source>
</evidence>
<dbReference type="InterPro" id="IPR023298">
    <property type="entry name" value="ATPase_P-typ_TM_dom_sf"/>
</dbReference>
<keyword evidence="7 9" id="KW-1133">Transmembrane helix</keyword>
<evidence type="ECO:0000256" key="8">
    <source>
        <dbReference type="ARBA" id="ARBA00023136"/>
    </source>
</evidence>
<evidence type="ECO:0000256" key="9">
    <source>
        <dbReference type="SAM" id="Phobius"/>
    </source>
</evidence>
<dbReference type="Gene3D" id="3.40.1110.10">
    <property type="entry name" value="Calcium-transporting ATPase, cytoplasmic domain N"/>
    <property type="match status" value="2"/>
</dbReference>
<evidence type="ECO:0000256" key="2">
    <source>
        <dbReference type="ARBA" id="ARBA00022692"/>
    </source>
</evidence>
<evidence type="ECO:0000256" key="7">
    <source>
        <dbReference type="ARBA" id="ARBA00022989"/>
    </source>
</evidence>
<keyword evidence="4" id="KW-0067">ATP-binding</keyword>
<dbReference type="EMBL" id="MLFT02000010">
    <property type="protein sequence ID" value="PHT35452.1"/>
    <property type="molecule type" value="Genomic_DNA"/>
</dbReference>
<sequence>MCTEIGKIQRQIHDESMEESDTPLKKKLDEFGNRLTSAIGIVCLVVWAINYKYFLSWDVEDGWPSYFRYSFEKCTYYFKIAVLLLLLLAYLLVQGKWHKRTQIVRKLPSMETLGSTTMICSDKTGTSTTNQMSVSEFFTLGGKTTACRVFGVEGTTYDPKDGLIMDWNCYNMDATLILILKYVQSAMMLGSSVMVVTRVFKATGLPTEAALKGAVESLLECSTHVQLADRSTAPIDESCRQLLLSRLLEMSLKGLRCLGLAYKDDLGFVGVVGLRDPPREEVHKAVNDCRRAGIKIMVITGDNKSTAEAVCREFSCFLMETDEVVAMTGDGVNDAPALKLVVIGIAMGNTGTKVAKEAYDMVDNFSTIVSAVAEGRAIYNNMKAFIRYMISSNVGEVISIVLTAVLGIPECLILVQLLWVNLVTDGPPATALGFNPVDVDIMQKPPRKSNDALINSWVFFRYMVIGSYVGIATVGIFIVWYT</sequence>
<dbReference type="Pfam" id="PF00689">
    <property type="entry name" value="Cation_ATPase_C"/>
    <property type="match status" value="1"/>
</dbReference>
<reference evidence="12" key="2">
    <citation type="journal article" date="2017" name="J. Anim. Genet.">
        <title>Multiple reference genome sequences of hot pepper reveal the massive evolution of plant disease resistance genes by retroduplication.</title>
        <authorList>
            <person name="Kim S."/>
            <person name="Park J."/>
            <person name="Yeom S.-I."/>
            <person name="Kim Y.-M."/>
            <person name="Seo E."/>
            <person name="Kim K.-T."/>
            <person name="Kim M.-S."/>
            <person name="Lee J.M."/>
            <person name="Cheong K."/>
            <person name="Shin H.-S."/>
            <person name="Kim S.-B."/>
            <person name="Han K."/>
            <person name="Lee J."/>
            <person name="Park M."/>
            <person name="Lee H.-A."/>
            <person name="Lee H.-Y."/>
            <person name="Lee Y."/>
            <person name="Oh S."/>
            <person name="Lee J.H."/>
            <person name="Choi E."/>
            <person name="Choi E."/>
            <person name="Lee S.E."/>
            <person name="Jeon J."/>
            <person name="Kim H."/>
            <person name="Choi G."/>
            <person name="Song H."/>
            <person name="Lee J."/>
            <person name="Lee S.-C."/>
            <person name="Kwon J.-K."/>
            <person name="Lee H.-Y."/>
            <person name="Koo N."/>
            <person name="Hong Y."/>
            <person name="Kim R.W."/>
            <person name="Kang W.-H."/>
            <person name="Huh J.H."/>
            <person name="Kang B.-C."/>
            <person name="Yang T.-J."/>
            <person name="Lee Y.-H."/>
            <person name="Bennetzen J.L."/>
            <person name="Choi D."/>
        </authorList>
    </citation>
    <scope>NUCLEOTIDE SEQUENCE [LARGE SCALE GENOMIC DNA]</scope>
    <source>
        <strain evidence="12">cv. PBC81</strain>
    </source>
</reference>
<dbReference type="NCBIfam" id="TIGR01494">
    <property type="entry name" value="ATPase_P-type"/>
    <property type="match status" value="1"/>
</dbReference>
<protein>
    <submittedName>
        <fullName evidence="11">Calcium-transporting ATPase 2, endoplasmic reticulum-type</fullName>
    </submittedName>
</protein>
<dbReference type="FunFam" id="1.20.1110.10:FF:000065">
    <property type="entry name" value="Sarcoplasmic/endoplasmic reticulum calcium ATPase 1"/>
    <property type="match status" value="1"/>
</dbReference>
<dbReference type="Gene3D" id="3.40.50.1000">
    <property type="entry name" value="HAD superfamily/HAD-like"/>
    <property type="match status" value="3"/>
</dbReference>
<dbReference type="SUPFAM" id="SSF56784">
    <property type="entry name" value="HAD-like"/>
    <property type="match status" value="1"/>
</dbReference>
<dbReference type="InterPro" id="IPR036412">
    <property type="entry name" value="HAD-like_sf"/>
</dbReference>
<feature type="transmembrane region" description="Helical" evidence="9">
    <location>
        <begin position="397"/>
        <end position="419"/>
    </location>
</feature>
<evidence type="ECO:0000256" key="4">
    <source>
        <dbReference type="ARBA" id="ARBA00022840"/>
    </source>
</evidence>
<accession>A0A2G2VR66</accession>
<dbReference type="Gene3D" id="1.20.1110.10">
    <property type="entry name" value="Calcium-transporting ATPase, transmembrane domain"/>
    <property type="match status" value="2"/>
</dbReference>
<comment type="caution">
    <text evidence="11">The sequence shown here is derived from an EMBL/GenBank/DDBJ whole genome shotgun (WGS) entry which is preliminary data.</text>
</comment>
<dbReference type="GO" id="GO:0046873">
    <property type="term" value="F:metal ion transmembrane transporter activity"/>
    <property type="evidence" value="ECO:0007669"/>
    <property type="project" value="UniProtKB-ARBA"/>
</dbReference>
<keyword evidence="3" id="KW-0547">Nucleotide-binding</keyword>
<keyword evidence="8 9" id="KW-0472">Membrane</keyword>
<dbReference type="InterPro" id="IPR006068">
    <property type="entry name" value="ATPase_P-typ_cation-transptr_C"/>
</dbReference>
<comment type="subcellular location">
    <subcellularLocation>
        <location evidence="1">Membrane</location>
        <topology evidence="1">Multi-pass membrane protein</topology>
    </subcellularLocation>
</comment>
<reference evidence="11 12" key="1">
    <citation type="journal article" date="2017" name="Genome Biol.">
        <title>New reference genome sequences of hot pepper reveal the massive evolution of plant disease-resistance genes by retroduplication.</title>
        <authorList>
            <person name="Kim S."/>
            <person name="Park J."/>
            <person name="Yeom S.I."/>
            <person name="Kim Y.M."/>
            <person name="Seo E."/>
            <person name="Kim K.T."/>
            <person name="Kim M.S."/>
            <person name="Lee J.M."/>
            <person name="Cheong K."/>
            <person name="Shin H.S."/>
            <person name="Kim S.B."/>
            <person name="Han K."/>
            <person name="Lee J."/>
            <person name="Park M."/>
            <person name="Lee H.A."/>
            <person name="Lee H.Y."/>
            <person name="Lee Y."/>
            <person name="Oh S."/>
            <person name="Lee J.H."/>
            <person name="Choi E."/>
            <person name="Choi E."/>
            <person name="Lee S.E."/>
            <person name="Jeon J."/>
            <person name="Kim H."/>
            <person name="Choi G."/>
            <person name="Song H."/>
            <person name="Lee J."/>
            <person name="Lee S.C."/>
            <person name="Kwon J.K."/>
            <person name="Lee H.Y."/>
            <person name="Koo N."/>
            <person name="Hong Y."/>
            <person name="Kim R.W."/>
            <person name="Kang W.H."/>
            <person name="Huh J.H."/>
            <person name="Kang B.C."/>
            <person name="Yang T.J."/>
            <person name="Lee Y.H."/>
            <person name="Bennetzen J.L."/>
            <person name="Choi D."/>
        </authorList>
    </citation>
    <scope>NUCLEOTIDE SEQUENCE [LARGE SCALE GENOMIC DNA]</scope>
    <source>
        <strain evidence="12">cv. PBC81</strain>
    </source>
</reference>
<dbReference type="Gene3D" id="2.70.150.10">
    <property type="entry name" value="Calcium-transporting ATPase, cytoplasmic transduction domain A"/>
    <property type="match status" value="1"/>
</dbReference>
<organism evidence="11 12">
    <name type="scientific">Capsicum baccatum</name>
    <name type="common">Peruvian pepper</name>
    <dbReference type="NCBI Taxonomy" id="33114"/>
    <lineage>
        <taxon>Eukaryota</taxon>
        <taxon>Viridiplantae</taxon>
        <taxon>Streptophyta</taxon>
        <taxon>Embryophyta</taxon>
        <taxon>Tracheophyta</taxon>
        <taxon>Spermatophyta</taxon>
        <taxon>Magnoliopsida</taxon>
        <taxon>eudicotyledons</taxon>
        <taxon>Gunneridae</taxon>
        <taxon>Pentapetalae</taxon>
        <taxon>asterids</taxon>
        <taxon>lamiids</taxon>
        <taxon>Solanales</taxon>
        <taxon>Solanaceae</taxon>
        <taxon>Solanoideae</taxon>
        <taxon>Capsiceae</taxon>
        <taxon>Capsicum</taxon>
    </lineage>
</organism>
<feature type="domain" description="Cation-transporting P-type ATPase C-terminal" evidence="10">
    <location>
        <begin position="411"/>
        <end position="481"/>
    </location>
</feature>
<dbReference type="GO" id="GO:0016887">
    <property type="term" value="F:ATP hydrolysis activity"/>
    <property type="evidence" value="ECO:0007669"/>
    <property type="project" value="InterPro"/>
</dbReference>
<dbReference type="GO" id="GO:0070588">
    <property type="term" value="P:calcium ion transmembrane transport"/>
    <property type="evidence" value="ECO:0007669"/>
    <property type="project" value="UniProtKB-ARBA"/>
</dbReference>
<dbReference type="STRING" id="33114.A0A2G2VR66"/>
<keyword evidence="5" id="KW-0460">Magnesium</keyword>
<feature type="transmembrane region" description="Helical" evidence="9">
    <location>
        <begin position="75"/>
        <end position="93"/>
    </location>
</feature>
<evidence type="ECO:0000313" key="11">
    <source>
        <dbReference type="EMBL" id="PHT35452.1"/>
    </source>
</evidence>
<dbReference type="PANTHER" id="PTHR42861">
    <property type="entry name" value="CALCIUM-TRANSPORTING ATPASE"/>
    <property type="match status" value="1"/>
</dbReference>
<proteinExistence type="predicted"/>
<evidence type="ECO:0000313" key="12">
    <source>
        <dbReference type="Proteomes" id="UP000224567"/>
    </source>
</evidence>
<dbReference type="SFLD" id="SFLDS00003">
    <property type="entry name" value="Haloacid_Dehalogenase"/>
    <property type="match status" value="1"/>
</dbReference>
<dbReference type="InterPro" id="IPR001757">
    <property type="entry name" value="P_typ_ATPase"/>
</dbReference>
<dbReference type="PRINTS" id="PR00119">
    <property type="entry name" value="CATATPASE"/>
</dbReference>
<evidence type="ECO:0000259" key="10">
    <source>
        <dbReference type="Pfam" id="PF00689"/>
    </source>
</evidence>
<feature type="transmembrane region" description="Helical" evidence="9">
    <location>
        <begin position="35"/>
        <end position="55"/>
    </location>
</feature>
<dbReference type="SUPFAM" id="SSF81660">
    <property type="entry name" value="Metal cation-transporting ATPase, ATP-binding domain N"/>
    <property type="match status" value="1"/>
</dbReference>
<dbReference type="InterPro" id="IPR023214">
    <property type="entry name" value="HAD_sf"/>
</dbReference>
<dbReference type="GO" id="GO:0005524">
    <property type="term" value="F:ATP binding"/>
    <property type="evidence" value="ECO:0007669"/>
    <property type="project" value="UniProtKB-KW"/>
</dbReference>
<gene>
    <name evidence="11" type="ORF">CQW23_23152</name>
</gene>